<evidence type="ECO:0000313" key="3">
    <source>
        <dbReference type="Proteomes" id="UP000182011"/>
    </source>
</evidence>
<dbReference type="EMBL" id="FAOP01000002">
    <property type="protein sequence ID" value="CUU01352.1"/>
    <property type="molecule type" value="Genomic_DNA"/>
</dbReference>
<reference evidence="1 4" key="2">
    <citation type="submission" date="2015-11" db="EMBL/GenBank/DDBJ databases">
        <authorList>
            <person name="Varghese N."/>
        </authorList>
    </citation>
    <scope>NUCLEOTIDE SEQUENCE [LARGE SCALE GENOMIC DNA]</scope>
    <source>
        <strain evidence="1 4">JGI-8</strain>
    </source>
</reference>
<accession>A0A0P1MEF6</accession>
<dbReference type="AlphaFoldDB" id="A0A0P1MK00"/>
<evidence type="ECO:0000313" key="2">
    <source>
        <dbReference type="EMBL" id="CUU01352.1"/>
    </source>
</evidence>
<accession>A0A0P1MK00</accession>
<accession>A0A0P1N118</accession>
<sequence>MTLRADIPEIREHLGTMDPWYRGDRPWQRGFITTGAWREDEENVVNPYSIWLPTGAIPLPTVDHFWDADRGDASENWLRVLIQNQHRKTIGPYMNAYKKIIAYAYPNRSWILKYAPGTSNIYQYDFRRPDGSIVTFTFSIAIGFEYNSLVELYKTGRAWVVGYYDVTGRWINADIRPDILPCEVILTKAYRDKFVWEILGRMCHLLGDISVPAYAHVDEHASRKFLVFKLVLDLT</sequence>
<keyword evidence="4" id="KW-1185">Reference proteome</keyword>
<evidence type="ECO:0000313" key="4">
    <source>
        <dbReference type="Proteomes" id="UP000182200"/>
    </source>
</evidence>
<dbReference type="STRING" id="1633631.GCA_001442925_00254"/>
<proteinExistence type="predicted"/>
<dbReference type="Proteomes" id="UP000182200">
    <property type="component" value="Unassembled WGS sequence"/>
</dbReference>
<organism evidence="2 3">
    <name type="scientific">Candidatus Kryptonium thompsonii</name>
    <dbReference type="NCBI Taxonomy" id="1633631"/>
    <lineage>
        <taxon>Bacteria</taxon>
        <taxon>Pseudomonadati</taxon>
        <taxon>Candidatus Kryptoniota</taxon>
        <taxon>Candidatus Kryptonium</taxon>
    </lineage>
</organism>
<dbReference type="EMBL" id="CZVI01000070">
    <property type="protein sequence ID" value="CUS95332.1"/>
    <property type="molecule type" value="Genomic_DNA"/>
</dbReference>
<accession>A0A0S4MRZ8</accession>
<accession>A0A0P1MI97</accession>
<name>A0A0P1MK00_9BACT</name>
<accession>A0A0N7MXY7</accession>
<accession>A0A0P1P4X0</accession>
<protein>
    <submittedName>
        <fullName evidence="2">Uncharacterized protein</fullName>
    </submittedName>
</protein>
<accession>A0A0P1LYY2</accession>
<reference evidence="2 3" key="1">
    <citation type="submission" date="2015-11" db="EMBL/GenBank/DDBJ databases">
        <authorList>
            <person name="Zhang Y."/>
            <person name="Guo Z."/>
        </authorList>
    </citation>
    <scope>NUCLEOTIDE SEQUENCE [LARGE SCALE GENOMIC DNA]</scope>
    <source>
        <strain evidence="2">JGI-4</strain>
    </source>
</reference>
<evidence type="ECO:0000313" key="1">
    <source>
        <dbReference type="EMBL" id="CUS95332.1"/>
    </source>
</evidence>
<gene>
    <name evidence="2" type="ORF">JGI4_00252</name>
    <name evidence="1" type="ORF">JGI8_02143</name>
</gene>
<accession>A0A0P1MJH7</accession>
<accession>A0A0P1MDB9</accession>
<dbReference type="Proteomes" id="UP000182011">
    <property type="component" value="Unassembled WGS sequence"/>
</dbReference>